<feature type="region of interest" description="Disordered" evidence="7">
    <location>
        <begin position="13"/>
        <end position="34"/>
    </location>
</feature>
<dbReference type="GO" id="GO:0090729">
    <property type="term" value="F:toxin activity"/>
    <property type="evidence" value="ECO:0007669"/>
    <property type="project" value="UniProtKB-KW"/>
</dbReference>
<feature type="region of interest" description="Disordered" evidence="7">
    <location>
        <begin position="49"/>
        <end position="77"/>
    </location>
</feature>
<gene>
    <name evidence="8" type="ORF">LMG29739_00098</name>
</gene>
<evidence type="ECO:0000256" key="6">
    <source>
        <dbReference type="ARBA" id="ARBA00023157"/>
    </source>
</evidence>
<keyword evidence="3" id="KW-0732">Signal</keyword>
<sequence>MLVQTAGNGAIAAVGNDDGVVRPDASAPGGDTPVVRNIPRRARLARTLDSISPPGVEPAAQPASRHATGAGGANPATLTLERRGPVFSKIASGSPFRPFRGGEALRSTASSYYPFDQADYADRTGPNGICQGWVRLALSRLDRQQAGGLTDAVRLIQADLNNRRDFVSTDTIARARSLQTYHDTLRLQRYGPGIWTQMDGPRRWHMRELFEQMREHLQVGGAAHIALGLNPPGTNRGTKGHVLLVHRSSPSEYEVFDPNNGVMSYSSRRDMVAALRRYMDEAFTDTGMRLTPDAVQYYSILGPSNSVSAHDVPARPPTRPEAPLTVSAQRESTTRDALRTSADESNSLSSDTLSGAAGQPDALTGRDRGLATAALSDIAQGHSSNLTDATENIRRRLTDRQLRSVTLREIDDMQRDNGSGVVEPLPGYARRRGSAGILSAANLIADVREHFNSLHVNQDTGVGYPTDLAVINLATRERPPGNGGSTNARAGTRADGEPIVVHRLNEIEDYAGDRYELYDPGSGVWRYDGFEEMASALRGVFDRGYHALGGVDHADTSYYANLSRPMAAAGGSAPARLAIANLNLGQIEQLLGILNARPGVTPRPDLAPPPFSIVPKHDPRDLKRGETSPIPLKPDGLFRPSTVTPQDLKTHGGFDCERTQVSDINLGVHNLDVASNPHLIDSAGYLGTFRSERTALDRFPAQSGDGYIYFIAPTPNMVDVAGSLGSQMHAPWDGEVAAMGWIDYPQIRGWRVVKNGVPGQYVANPDYRWDVYDHTGMAGAQPQLSRLPVDHPIWREDGYNAYVSDNRKNGGTLKFNEDPNVTHALFYDAAWEKVRELNKRQAADLDYRGPLRLHAYGSGDRSRTEIYLDGQNNVCVNTMISPSSTGTGTRHDFAFADDGRFHVIGNTRKVLQVDSNGYVYAGDVPDDPNSLNGVFEYDGKHLIHQEDLKLLTTGLSSFTPFVDSNLHGERSEWHLRAPDGKDVNPPRVNMHTFRRGTSASAQQLFAFYQDPDVALPHSATHFVTRVPDNAYSGNFLDYVKRITSEEARDASNWLRTHNAAWLFDDGFYATANGPNMLEVRRLDGIPVWQAEGVDIDPRKVGHVEFRTLLPLSSNYHMLDETKQRIAAREARRSRGLSLLTTPLPAAA</sequence>
<evidence type="ECO:0000256" key="5">
    <source>
        <dbReference type="ARBA" id="ARBA00023026"/>
    </source>
</evidence>
<evidence type="ECO:0000256" key="7">
    <source>
        <dbReference type="SAM" id="MobiDB-lite"/>
    </source>
</evidence>
<dbReference type="GO" id="GO:0005615">
    <property type="term" value="C:extracellular space"/>
    <property type="evidence" value="ECO:0007669"/>
    <property type="project" value="InterPro"/>
</dbReference>
<dbReference type="AlphaFoldDB" id="A0A6J5CZ27"/>
<keyword evidence="9" id="KW-1185">Reference proteome</keyword>
<dbReference type="InterPro" id="IPR001144">
    <property type="entry name" value="Enterotoxin_A"/>
</dbReference>
<evidence type="ECO:0000256" key="2">
    <source>
        <dbReference type="ARBA" id="ARBA00022656"/>
    </source>
</evidence>
<dbReference type="Pfam" id="PF01375">
    <property type="entry name" value="Enterotoxin_a"/>
    <property type="match status" value="1"/>
</dbReference>
<evidence type="ECO:0000313" key="9">
    <source>
        <dbReference type="Proteomes" id="UP000494329"/>
    </source>
</evidence>
<organism evidence="8 9">
    <name type="scientific">Paraburkholderia solisilvae</name>
    <dbReference type="NCBI Taxonomy" id="624376"/>
    <lineage>
        <taxon>Bacteria</taxon>
        <taxon>Pseudomonadati</taxon>
        <taxon>Pseudomonadota</taxon>
        <taxon>Betaproteobacteria</taxon>
        <taxon>Burkholderiales</taxon>
        <taxon>Burkholderiaceae</taxon>
        <taxon>Paraburkholderia</taxon>
    </lineage>
</organism>
<dbReference type="EMBL" id="CADIKF010000001">
    <property type="protein sequence ID" value="CAB3746085.1"/>
    <property type="molecule type" value="Genomic_DNA"/>
</dbReference>
<keyword evidence="4" id="KW-0260">Enterotoxin</keyword>
<dbReference type="Gene3D" id="3.90.210.10">
    <property type="entry name" value="Heat-Labile Enterotoxin, subunit A"/>
    <property type="match status" value="1"/>
</dbReference>
<keyword evidence="5" id="KW-0843">Virulence</keyword>
<evidence type="ECO:0000313" key="8">
    <source>
        <dbReference type="EMBL" id="CAB3746085.1"/>
    </source>
</evidence>
<feature type="region of interest" description="Disordered" evidence="7">
    <location>
        <begin position="602"/>
        <end position="640"/>
    </location>
</feature>
<dbReference type="Proteomes" id="UP000494329">
    <property type="component" value="Unassembled WGS sequence"/>
</dbReference>
<feature type="region of interest" description="Disordered" evidence="7">
    <location>
        <begin position="307"/>
        <end position="364"/>
    </location>
</feature>
<protein>
    <submittedName>
        <fullName evidence="8">Uncharacterized protein</fullName>
    </submittedName>
</protein>
<name>A0A6J5CZ27_9BURK</name>
<evidence type="ECO:0000256" key="1">
    <source>
        <dbReference type="ARBA" id="ARBA00009092"/>
    </source>
</evidence>
<comment type="similarity">
    <text evidence="1">Belongs to the enterotoxin A family.</text>
</comment>
<evidence type="ECO:0000256" key="3">
    <source>
        <dbReference type="ARBA" id="ARBA00022729"/>
    </source>
</evidence>
<reference evidence="8 9" key="1">
    <citation type="submission" date="2020-04" db="EMBL/GenBank/DDBJ databases">
        <authorList>
            <person name="De Canck E."/>
        </authorList>
    </citation>
    <scope>NUCLEOTIDE SEQUENCE [LARGE SCALE GENOMIC DNA]</scope>
    <source>
        <strain evidence="8 9">LMG 29739</strain>
    </source>
</reference>
<feature type="compositionally biased region" description="Basic and acidic residues" evidence="7">
    <location>
        <begin position="615"/>
        <end position="626"/>
    </location>
</feature>
<keyword evidence="2" id="KW-0800">Toxin</keyword>
<evidence type="ECO:0000256" key="4">
    <source>
        <dbReference type="ARBA" id="ARBA00022861"/>
    </source>
</evidence>
<feature type="compositionally biased region" description="Polar residues" evidence="7">
    <location>
        <begin position="343"/>
        <end position="353"/>
    </location>
</feature>
<accession>A0A6J5CZ27</accession>
<dbReference type="SUPFAM" id="SSF56399">
    <property type="entry name" value="ADP-ribosylation"/>
    <property type="match status" value="1"/>
</dbReference>
<feature type="compositionally biased region" description="Basic and acidic residues" evidence="7">
    <location>
        <begin position="332"/>
        <end position="342"/>
    </location>
</feature>
<proteinExistence type="inferred from homology"/>
<keyword evidence="6" id="KW-1015">Disulfide bond</keyword>